<proteinExistence type="predicted"/>
<protein>
    <recommendedName>
        <fullName evidence="1">DUF2344 domain-containing protein</fullName>
    </recommendedName>
</protein>
<comment type="caution">
    <text evidence="2">The sequence shown here is derived from an EMBL/GenBank/DDBJ whole genome shotgun (WGS) entry which is preliminary data.</text>
</comment>
<evidence type="ECO:0000313" key="2">
    <source>
        <dbReference type="EMBL" id="OFW59609.1"/>
    </source>
</evidence>
<name>A0A1F2WRX3_9ACTN</name>
<evidence type="ECO:0000313" key="3">
    <source>
        <dbReference type="Proteomes" id="UP000177876"/>
    </source>
</evidence>
<gene>
    <name evidence="2" type="ORF">A2Y75_01360</name>
</gene>
<dbReference type="NCBIfam" id="TIGR03936">
    <property type="entry name" value="sam_1_link_chp"/>
    <property type="match status" value="1"/>
</dbReference>
<dbReference type="EMBL" id="MELK01000013">
    <property type="protein sequence ID" value="OFW59609.1"/>
    <property type="molecule type" value="Genomic_DNA"/>
</dbReference>
<dbReference type="STRING" id="1797197.A2Y75_01360"/>
<dbReference type="InterPro" id="IPR018768">
    <property type="entry name" value="DUF2344"/>
</dbReference>
<dbReference type="Proteomes" id="UP000177876">
    <property type="component" value="Unassembled WGS sequence"/>
</dbReference>
<dbReference type="AlphaFoldDB" id="A0A1F2WRX3"/>
<accession>A0A1F2WRX3</accession>
<evidence type="ECO:0000259" key="1">
    <source>
        <dbReference type="Pfam" id="PF10105"/>
    </source>
</evidence>
<reference evidence="2 3" key="1">
    <citation type="journal article" date="2016" name="Nat. Commun.">
        <title>Thousands of microbial genomes shed light on interconnected biogeochemical processes in an aquifer system.</title>
        <authorList>
            <person name="Anantharaman K."/>
            <person name="Brown C.T."/>
            <person name="Hug L.A."/>
            <person name="Sharon I."/>
            <person name="Castelle C.J."/>
            <person name="Probst A.J."/>
            <person name="Thomas B.C."/>
            <person name="Singh A."/>
            <person name="Wilkins M.J."/>
            <person name="Karaoz U."/>
            <person name="Brodie E.L."/>
            <person name="Williams K.H."/>
            <person name="Hubbard S.S."/>
            <person name="Banfield J.F."/>
        </authorList>
    </citation>
    <scope>NUCLEOTIDE SEQUENCE [LARGE SCALE GENOMIC DNA]</scope>
</reference>
<sequence length="197" mass="21685">MKRALIKYAKRGEAALLSHRETMRSLERALRRSGLPLVFTSGYNPRPRMSFSPALPLGIQAEAEYLEVSFDGETDLEAAMQVMNSALPKGLSIIDIQELTASMPKLSKWTRYGLYRVPGDVGEVFLLLALAGGKQARLKDALASLWQRLGLPIGSELRGISRVGLYASDEEVFEDAGDSVYFFDGELGELEVLTNSV</sequence>
<organism evidence="2 3">
    <name type="scientific">Candidatus Solincola sediminis</name>
    <dbReference type="NCBI Taxonomy" id="1797199"/>
    <lineage>
        <taxon>Bacteria</taxon>
        <taxon>Bacillati</taxon>
        <taxon>Actinomycetota</taxon>
        <taxon>Candidatus Geothermincolia</taxon>
        <taxon>Candidatus Geothermincolales</taxon>
        <taxon>Candidatus Geothermincolaceae</taxon>
        <taxon>Candidatus Solincola</taxon>
    </lineage>
</organism>
<dbReference type="Pfam" id="PF10105">
    <property type="entry name" value="DUF2344"/>
    <property type="match status" value="1"/>
</dbReference>
<feature type="domain" description="DUF2344" evidence="1">
    <location>
        <begin position="3"/>
        <end position="145"/>
    </location>
</feature>